<dbReference type="Proteomes" id="UP000324222">
    <property type="component" value="Unassembled WGS sequence"/>
</dbReference>
<dbReference type="AlphaFoldDB" id="A0A5B7JMF5"/>
<organism evidence="1 2">
    <name type="scientific">Portunus trituberculatus</name>
    <name type="common">Swimming crab</name>
    <name type="synonym">Neptunus trituberculatus</name>
    <dbReference type="NCBI Taxonomy" id="210409"/>
    <lineage>
        <taxon>Eukaryota</taxon>
        <taxon>Metazoa</taxon>
        <taxon>Ecdysozoa</taxon>
        <taxon>Arthropoda</taxon>
        <taxon>Crustacea</taxon>
        <taxon>Multicrustacea</taxon>
        <taxon>Malacostraca</taxon>
        <taxon>Eumalacostraca</taxon>
        <taxon>Eucarida</taxon>
        <taxon>Decapoda</taxon>
        <taxon>Pleocyemata</taxon>
        <taxon>Brachyura</taxon>
        <taxon>Eubrachyura</taxon>
        <taxon>Portunoidea</taxon>
        <taxon>Portunidae</taxon>
        <taxon>Portuninae</taxon>
        <taxon>Portunus</taxon>
    </lineage>
</organism>
<proteinExistence type="predicted"/>
<keyword evidence="2" id="KW-1185">Reference proteome</keyword>
<sequence length="62" mass="7116">MVDFEFTRGRLPDPKLSLSYPVSTMPPKEVQPEVYRVTRVPPGRYLSVRSTAICGQQCDLFR</sequence>
<evidence type="ECO:0000313" key="2">
    <source>
        <dbReference type="Proteomes" id="UP000324222"/>
    </source>
</evidence>
<gene>
    <name evidence="1" type="ORF">E2C01_092597</name>
</gene>
<accession>A0A5B7JMF5</accession>
<reference evidence="1 2" key="1">
    <citation type="submission" date="2019-05" db="EMBL/GenBank/DDBJ databases">
        <title>Another draft genome of Portunus trituberculatus and its Hox gene families provides insights of decapod evolution.</title>
        <authorList>
            <person name="Jeong J.-H."/>
            <person name="Song I."/>
            <person name="Kim S."/>
            <person name="Choi T."/>
            <person name="Kim D."/>
            <person name="Ryu S."/>
            <person name="Kim W."/>
        </authorList>
    </citation>
    <scope>NUCLEOTIDE SEQUENCE [LARGE SCALE GENOMIC DNA]</scope>
    <source>
        <tissue evidence="1">Muscle</tissue>
    </source>
</reference>
<evidence type="ECO:0000313" key="1">
    <source>
        <dbReference type="EMBL" id="MPC97292.1"/>
    </source>
</evidence>
<name>A0A5B7JMF5_PORTR</name>
<protein>
    <submittedName>
        <fullName evidence="1">Uncharacterized protein</fullName>
    </submittedName>
</protein>
<comment type="caution">
    <text evidence="1">The sequence shown here is derived from an EMBL/GenBank/DDBJ whole genome shotgun (WGS) entry which is preliminary data.</text>
</comment>
<dbReference type="EMBL" id="VSRR010109290">
    <property type="protein sequence ID" value="MPC97292.1"/>
    <property type="molecule type" value="Genomic_DNA"/>
</dbReference>